<dbReference type="Pfam" id="PF09719">
    <property type="entry name" value="C_GCAxxG_C_C"/>
    <property type="match status" value="1"/>
</dbReference>
<evidence type="ECO:0000313" key="1">
    <source>
        <dbReference type="EMBL" id="RWX44933.1"/>
    </source>
</evidence>
<proteinExistence type="predicted"/>
<gene>
    <name evidence="1" type="ORF">VT99_12982</name>
</gene>
<organism evidence="1 2">
    <name type="scientific">Candidatus Electrothrix marina</name>
    <dbReference type="NCBI Taxonomy" id="1859130"/>
    <lineage>
        <taxon>Bacteria</taxon>
        <taxon>Pseudomonadati</taxon>
        <taxon>Thermodesulfobacteriota</taxon>
        <taxon>Desulfobulbia</taxon>
        <taxon>Desulfobulbales</taxon>
        <taxon>Desulfobulbaceae</taxon>
        <taxon>Candidatus Electrothrix</taxon>
    </lineage>
</organism>
<dbReference type="AlphaFoldDB" id="A0A444IVP5"/>
<accession>A0A444IVP5</accession>
<evidence type="ECO:0000313" key="2">
    <source>
        <dbReference type="Proteomes" id="UP000286862"/>
    </source>
</evidence>
<protein>
    <submittedName>
        <fullName evidence="1">C_GCAxxG_C_C family probable redox protein</fullName>
    </submittedName>
</protein>
<sequence length="166" mass="17913">MNQNNHPKEREEMANKAVQLFADGFHCSQAVLCACAELFRNEPPSPEVVAAMAPFAGGMGSTGGVCGALSGALATIGFTLGKTTAQQENHKEMCSVSYAMIQKFAEITEPHGSIQCADIAQVDWKDKEAVHIFRTHPGSTRKNCIRVVRETSNALYDLITDKLQAG</sequence>
<dbReference type="Proteomes" id="UP000286862">
    <property type="component" value="Unassembled WGS sequence"/>
</dbReference>
<dbReference type="SUPFAM" id="SSF48695">
    <property type="entry name" value="Multiheme cytochromes"/>
    <property type="match status" value="1"/>
</dbReference>
<dbReference type="NCBIfam" id="TIGR01909">
    <property type="entry name" value="C_GCAxxG_C_C"/>
    <property type="match status" value="1"/>
</dbReference>
<comment type="caution">
    <text evidence="1">The sequence shown here is derived from an EMBL/GenBank/DDBJ whole genome shotgun (WGS) entry which is preliminary data.</text>
</comment>
<name>A0A444IVP5_9BACT</name>
<reference evidence="1 2" key="1">
    <citation type="submission" date="2017-01" db="EMBL/GenBank/DDBJ databases">
        <title>The cable genome- insights into the physiology and evolution of filamentous bacteria capable of sulfide oxidation via long distance electron transfer.</title>
        <authorList>
            <person name="Schreiber L."/>
            <person name="Bjerg J.T."/>
            <person name="Boggild A."/>
            <person name="Van De Vossenberg J."/>
            <person name="Meysman F."/>
            <person name="Nielsen L.P."/>
            <person name="Schramm A."/>
            <person name="Kjeldsen K.U."/>
        </authorList>
    </citation>
    <scope>NUCLEOTIDE SEQUENCE [LARGE SCALE GENOMIC DNA]</scope>
    <source>
        <strain evidence="1">A2</strain>
    </source>
</reference>
<dbReference type="InterPro" id="IPR036280">
    <property type="entry name" value="Multihaem_cyt_sf"/>
</dbReference>
<dbReference type="EMBL" id="MTKQ01000298">
    <property type="protein sequence ID" value="RWX44933.1"/>
    <property type="molecule type" value="Genomic_DNA"/>
</dbReference>
<dbReference type="InterPro" id="IPR010181">
    <property type="entry name" value="CGCAxxGCC_motif"/>
</dbReference>